<dbReference type="Proteomes" id="UP001419084">
    <property type="component" value="Unassembled WGS sequence"/>
</dbReference>
<keyword evidence="5" id="KW-1185">Reference proteome</keyword>
<sequence length="144" mass="15780">MAEQLNRIFFGIFLLAAAWEDGRSKSISIKLFISAGAAGIIMCLLQRDDLISRLTGCLVGLALLAVSRLTNESVGTGDGCFFIISGLFFPALFNLKLLVYGLSLCGIFCSLFFLINRVNGVDVGKEKIPFIPFLIPVWLIMVIR</sequence>
<feature type="transmembrane region" description="Helical" evidence="1">
    <location>
        <begin position="50"/>
        <end position="67"/>
    </location>
</feature>
<dbReference type="EMBL" id="BRPJ01000086">
    <property type="protein sequence ID" value="GLB32105.1"/>
    <property type="molecule type" value="Genomic_DNA"/>
</dbReference>
<keyword evidence="1" id="KW-1133">Transmembrane helix</keyword>
<dbReference type="EMBL" id="QOHO01000070">
    <property type="protein sequence ID" value="RFZ77025.1"/>
    <property type="molecule type" value="Genomic_DNA"/>
</dbReference>
<gene>
    <name evidence="3" type="ORF">DS742_20520</name>
    <name evidence="2" type="ORF">LAD12857_40280</name>
</gene>
<evidence type="ECO:0000313" key="2">
    <source>
        <dbReference type="EMBL" id="GLB32105.1"/>
    </source>
</evidence>
<keyword evidence="1" id="KW-0472">Membrane</keyword>
<dbReference type="Gene3D" id="1.20.120.1220">
    <property type="match status" value="1"/>
</dbReference>
<evidence type="ECO:0000256" key="1">
    <source>
        <dbReference type="SAM" id="Phobius"/>
    </source>
</evidence>
<evidence type="ECO:0000313" key="3">
    <source>
        <dbReference type="EMBL" id="RFZ77025.1"/>
    </source>
</evidence>
<proteinExistence type="predicted"/>
<evidence type="ECO:0000313" key="5">
    <source>
        <dbReference type="Proteomes" id="UP001419084"/>
    </source>
</evidence>
<reference evidence="3 4" key="1">
    <citation type="submission" date="2018-07" db="EMBL/GenBank/DDBJ databases">
        <title>New species, Clostridium PI-S10-A1B.</title>
        <authorList>
            <person name="Krishna G."/>
            <person name="Summeta K."/>
            <person name="Shikha S."/>
            <person name="Prabhu P.B."/>
            <person name="Suresh K."/>
        </authorList>
    </citation>
    <scope>NUCLEOTIDE SEQUENCE [LARGE SCALE GENOMIC DNA]</scope>
    <source>
        <strain evidence="3 4">PI-S10-A1B</strain>
    </source>
</reference>
<dbReference type="RefSeq" id="WP_117418830.1">
    <property type="nucleotide sequence ID" value="NZ_BRPJ01000086.1"/>
</dbReference>
<reference evidence="2 5" key="2">
    <citation type="journal article" date="2024" name="Int. J. Syst. Evol. Microbiol.">
        <title>Lacrimispora brassicae sp. nov. isolated from fermented cabbage, and proposal of Clostridium indicum Gundawar et al. 2019 and Clostridium methoxybenzovorans Mechichi et al. 1999 as heterotypic synonyms of Lacrimispora amygdalina (Parshina et al. 2003) Haas and Blanchard 2020 and Lacrimispora indolis (McClung and McCoy 1957) Haas and Blanchard 2020, respectively.</title>
        <authorList>
            <person name="Kobayashi H."/>
            <person name="Tanizawa Y."/>
            <person name="Sakamoto M."/>
            <person name="Ohkuma M."/>
            <person name="Tohno M."/>
        </authorList>
    </citation>
    <scope>NUCLEOTIDE SEQUENCE [LARGE SCALE GENOMIC DNA]</scope>
    <source>
        <strain evidence="2 5">DSM 12857</strain>
    </source>
</reference>
<feature type="transmembrane region" description="Helical" evidence="1">
    <location>
        <begin position="97"/>
        <end position="115"/>
    </location>
</feature>
<name>A0A3E2N7Q7_9FIRM</name>
<organism evidence="3 4">
    <name type="scientific">Lacrimispora amygdalina</name>
    <dbReference type="NCBI Taxonomy" id="253257"/>
    <lineage>
        <taxon>Bacteria</taxon>
        <taxon>Bacillati</taxon>
        <taxon>Bacillota</taxon>
        <taxon>Clostridia</taxon>
        <taxon>Lachnospirales</taxon>
        <taxon>Lachnospiraceae</taxon>
        <taxon>Lacrimispora</taxon>
    </lineage>
</organism>
<dbReference type="AlphaFoldDB" id="A0A3E2N7Q7"/>
<keyword evidence="1" id="KW-0812">Transmembrane</keyword>
<accession>A0A3E2N7Q7</accession>
<dbReference type="OrthoDB" id="1958108at2"/>
<dbReference type="Proteomes" id="UP000260680">
    <property type="component" value="Unassembled WGS sequence"/>
</dbReference>
<evidence type="ECO:0000313" key="4">
    <source>
        <dbReference type="Proteomes" id="UP000260680"/>
    </source>
</evidence>
<protein>
    <submittedName>
        <fullName evidence="3">Pilus assembly protein CpaA</fullName>
    </submittedName>
</protein>
<comment type="caution">
    <text evidence="3">The sequence shown here is derived from an EMBL/GenBank/DDBJ whole genome shotgun (WGS) entry which is preliminary data.</text>
</comment>